<keyword evidence="6" id="KW-0067">ATP-binding</keyword>
<dbReference type="AlphaFoldDB" id="A0A5R8KF94"/>
<dbReference type="PROSITE" id="PS00678">
    <property type="entry name" value="WD_REPEATS_1"/>
    <property type="match status" value="2"/>
</dbReference>
<dbReference type="InterPro" id="IPR015943">
    <property type="entry name" value="WD40/YVTN_repeat-like_dom_sf"/>
</dbReference>
<name>A0A5R8KF94_9BACT</name>
<dbReference type="PROSITE" id="PS50082">
    <property type="entry name" value="WD_REPEATS_2"/>
    <property type="match status" value="3"/>
</dbReference>
<dbReference type="Pfam" id="PF00400">
    <property type="entry name" value="WD40"/>
    <property type="match status" value="4"/>
</dbReference>
<dbReference type="OrthoDB" id="9788659at2"/>
<evidence type="ECO:0000256" key="5">
    <source>
        <dbReference type="ARBA" id="ARBA00022777"/>
    </source>
</evidence>
<keyword evidence="8" id="KW-0812">Transmembrane</keyword>
<sequence>MASAQQPDSFEPPSLAELAAMLPRYEVCDFIAQGGMGAVYLARQASLERHVAVKVLPPMPEGEVDFAGHMTREARSMARLTHNNIAAVHDFGVTDDGWFYLVMEFVDGDTLHNIIRLNRLTVPKVKSIALQLCDALIFAHEHGILHRDIKPSNILINQEGRVKVVDFGLSRPMAAQEDEVALGTPDYVAPEIMDGGRVDHRADVYALGIVIFEMLTGRVPWHDGRKTCALLPDGGAWNEVVQKATHENPDQRFRDVREMRAAILKATSPRREAHLPRTASGRLMDMGPPPVVKRSSGFGLLVLSSIVMLAGLAAWLWWQQEQAKQPKPVPGIMAVEKMLSTGGGVRDMVDSISTKLGEVLEGDQVATGTVVAEVVPEETLELAKVPAGHVSQMQEGHEDVITGVAIFPDQRRAATSSSDGTVRIWDVVRGVTILKFGPFENGMQRVAVSPDGKFVAAGSGHQMLRVWDATSGELVNQTASSGREVTGLAFSEDGRWLLSACTEMGASLRAWPWQDGGKRRAVLDKWGKIVNALALAPGGGKAQRFFTVGGGRDQQGISMELWMGDLQEAAPLKRLQARPMVPSRVAVSKDGALVAFTQGNRLLVVDVESDRDVASCVGHEGMVESMQFLEGGRFLLSSAQDKTIRIWEVMTGKEVFRMESETFCTSHVAVSADEQWLLSGGGMRWGSPPQKDGDFALHVWRLPKLGDLESEAGRLVRARREFEKLEVFDPDLASLRSSLAGEWASALAKAGSANPALALADLEAKYLAALQRAVPSLRGTAREAYLGEISRVTNKLRAPAQAAVGWPESLKGLFGIYLTQSAKLREEPGKILAAERNRQLAVIGEMVRTREAGEPMALARARLVQEEVVRRGSMSGGVGQN</sequence>
<comment type="caution">
    <text evidence="10">The sequence shown here is derived from an EMBL/GenBank/DDBJ whole genome shotgun (WGS) entry which is preliminary data.</text>
</comment>
<dbReference type="PANTHER" id="PTHR43289">
    <property type="entry name" value="MITOGEN-ACTIVATED PROTEIN KINASE KINASE KINASE 20-RELATED"/>
    <property type="match status" value="1"/>
</dbReference>
<dbReference type="InterPro" id="IPR036322">
    <property type="entry name" value="WD40_repeat_dom_sf"/>
</dbReference>
<evidence type="ECO:0000256" key="2">
    <source>
        <dbReference type="ARBA" id="ARBA00022679"/>
    </source>
</evidence>
<dbReference type="CDD" id="cd14014">
    <property type="entry name" value="STKc_PknB_like"/>
    <property type="match status" value="1"/>
</dbReference>
<evidence type="ECO:0000256" key="3">
    <source>
        <dbReference type="ARBA" id="ARBA00022737"/>
    </source>
</evidence>
<dbReference type="InterPro" id="IPR019775">
    <property type="entry name" value="WD40_repeat_CS"/>
</dbReference>
<feature type="repeat" description="WD" evidence="7">
    <location>
        <begin position="446"/>
        <end position="477"/>
    </location>
</feature>
<dbReference type="InterPro" id="IPR000719">
    <property type="entry name" value="Prot_kinase_dom"/>
</dbReference>
<dbReference type="InterPro" id="IPR001680">
    <property type="entry name" value="WD40_rpt"/>
</dbReference>
<evidence type="ECO:0000256" key="1">
    <source>
        <dbReference type="ARBA" id="ARBA00022574"/>
    </source>
</evidence>
<evidence type="ECO:0000313" key="10">
    <source>
        <dbReference type="EMBL" id="TLD70952.1"/>
    </source>
</evidence>
<dbReference type="RefSeq" id="WP_138085781.1">
    <property type="nucleotide sequence ID" value="NZ_VAUV01000006.1"/>
</dbReference>
<dbReference type="EMBL" id="VAUV01000006">
    <property type="protein sequence ID" value="TLD70952.1"/>
    <property type="molecule type" value="Genomic_DNA"/>
</dbReference>
<keyword evidence="8" id="KW-1133">Transmembrane helix</keyword>
<evidence type="ECO:0000256" key="7">
    <source>
        <dbReference type="PROSITE-ProRule" id="PRU00221"/>
    </source>
</evidence>
<feature type="repeat" description="WD" evidence="7">
    <location>
        <begin position="616"/>
        <end position="657"/>
    </location>
</feature>
<evidence type="ECO:0000256" key="4">
    <source>
        <dbReference type="ARBA" id="ARBA00022741"/>
    </source>
</evidence>
<evidence type="ECO:0000256" key="6">
    <source>
        <dbReference type="ARBA" id="ARBA00022840"/>
    </source>
</evidence>
<evidence type="ECO:0000256" key="8">
    <source>
        <dbReference type="SAM" id="Phobius"/>
    </source>
</evidence>
<keyword evidence="11" id="KW-1185">Reference proteome</keyword>
<accession>A0A5R8KF94</accession>
<protein>
    <recommendedName>
        <fullName evidence="9">Protein kinase domain-containing protein</fullName>
    </recommendedName>
</protein>
<reference evidence="10 11" key="1">
    <citation type="submission" date="2019-05" db="EMBL/GenBank/DDBJ databases">
        <title>Verrucobacter flavum gen. nov., sp. nov. a new member of the family Verrucomicrobiaceae.</title>
        <authorList>
            <person name="Szuroczki S."/>
            <person name="Abbaszade G."/>
            <person name="Szabo A."/>
            <person name="Felfoldi T."/>
            <person name="Schumann P."/>
            <person name="Boka K."/>
            <person name="Keki Z."/>
            <person name="Toumi M."/>
            <person name="Toth E."/>
        </authorList>
    </citation>
    <scope>NUCLEOTIDE SEQUENCE [LARGE SCALE GENOMIC DNA]</scope>
    <source>
        <strain evidence="10 11">MG-N-17</strain>
    </source>
</reference>
<keyword evidence="2" id="KW-0808">Transferase</keyword>
<dbReference type="SUPFAM" id="SSF50978">
    <property type="entry name" value="WD40 repeat-like"/>
    <property type="match status" value="1"/>
</dbReference>
<dbReference type="GO" id="GO:0004674">
    <property type="term" value="F:protein serine/threonine kinase activity"/>
    <property type="evidence" value="ECO:0007669"/>
    <property type="project" value="TreeGrafter"/>
</dbReference>
<dbReference type="Gene3D" id="2.130.10.10">
    <property type="entry name" value="YVTN repeat-like/Quinoprotein amine dehydrogenase"/>
    <property type="match status" value="2"/>
</dbReference>
<feature type="domain" description="Protein kinase" evidence="9">
    <location>
        <begin position="25"/>
        <end position="283"/>
    </location>
</feature>
<evidence type="ECO:0000313" key="11">
    <source>
        <dbReference type="Proteomes" id="UP000306196"/>
    </source>
</evidence>
<keyword evidence="3" id="KW-0677">Repeat</keyword>
<keyword evidence="1 7" id="KW-0853">WD repeat</keyword>
<dbReference type="Proteomes" id="UP000306196">
    <property type="component" value="Unassembled WGS sequence"/>
</dbReference>
<keyword evidence="4" id="KW-0547">Nucleotide-binding</keyword>
<proteinExistence type="predicted"/>
<dbReference type="CDD" id="cd00200">
    <property type="entry name" value="WD40"/>
    <property type="match status" value="1"/>
</dbReference>
<dbReference type="SUPFAM" id="SSF56112">
    <property type="entry name" value="Protein kinase-like (PK-like)"/>
    <property type="match status" value="1"/>
</dbReference>
<dbReference type="InterPro" id="IPR011009">
    <property type="entry name" value="Kinase-like_dom_sf"/>
</dbReference>
<dbReference type="InterPro" id="IPR008271">
    <property type="entry name" value="Ser/Thr_kinase_AS"/>
</dbReference>
<evidence type="ECO:0000259" key="9">
    <source>
        <dbReference type="PROSITE" id="PS50011"/>
    </source>
</evidence>
<dbReference type="PROSITE" id="PS50294">
    <property type="entry name" value="WD_REPEATS_REGION"/>
    <property type="match status" value="2"/>
</dbReference>
<dbReference type="Gene3D" id="3.30.200.20">
    <property type="entry name" value="Phosphorylase Kinase, domain 1"/>
    <property type="match status" value="1"/>
</dbReference>
<dbReference type="SMART" id="SM00320">
    <property type="entry name" value="WD40"/>
    <property type="match status" value="5"/>
</dbReference>
<dbReference type="Gene3D" id="1.10.510.10">
    <property type="entry name" value="Transferase(Phosphotransferase) domain 1"/>
    <property type="match status" value="1"/>
</dbReference>
<dbReference type="PRINTS" id="PR00320">
    <property type="entry name" value="GPROTEINBRPT"/>
</dbReference>
<dbReference type="InterPro" id="IPR020472">
    <property type="entry name" value="WD40_PAC1"/>
</dbReference>
<feature type="transmembrane region" description="Helical" evidence="8">
    <location>
        <begin position="298"/>
        <end position="318"/>
    </location>
</feature>
<organism evidence="10 11">
    <name type="scientific">Phragmitibacter flavus</name>
    <dbReference type="NCBI Taxonomy" id="2576071"/>
    <lineage>
        <taxon>Bacteria</taxon>
        <taxon>Pseudomonadati</taxon>
        <taxon>Verrucomicrobiota</taxon>
        <taxon>Verrucomicrobiia</taxon>
        <taxon>Verrucomicrobiales</taxon>
        <taxon>Verrucomicrobiaceae</taxon>
        <taxon>Phragmitibacter</taxon>
    </lineage>
</organism>
<dbReference type="PANTHER" id="PTHR43289:SF6">
    <property type="entry name" value="SERINE_THREONINE-PROTEIN KINASE NEKL-3"/>
    <property type="match status" value="1"/>
</dbReference>
<dbReference type="PROSITE" id="PS00108">
    <property type="entry name" value="PROTEIN_KINASE_ST"/>
    <property type="match status" value="1"/>
</dbReference>
<gene>
    <name evidence="10" type="ORF">FEM03_08515</name>
</gene>
<keyword evidence="8" id="KW-0472">Membrane</keyword>
<dbReference type="GO" id="GO:0005524">
    <property type="term" value="F:ATP binding"/>
    <property type="evidence" value="ECO:0007669"/>
    <property type="project" value="UniProtKB-KW"/>
</dbReference>
<dbReference type="SMART" id="SM00220">
    <property type="entry name" value="S_TKc"/>
    <property type="match status" value="1"/>
</dbReference>
<dbReference type="PROSITE" id="PS50011">
    <property type="entry name" value="PROTEIN_KINASE_DOM"/>
    <property type="match status" value="1"/>
</dbReference>
<feature type="repeat" description="WD" evidence="7">
    <location>
        <begin position="394"/>
        <end position="435"/>
    </location>
</feature>
<keyword evidence="5" id="KW-0418">Kinase</keyword>
<dbReference type="Pfam" id="PF00069">
    <property type="entry name" value="Pkinase"/>
    <property type="match status" value="1"/>
</dbReference>